<accession>A0ABT3U0B8</accession>
<dbReference type="Pfam" id="PF00149">
    <property type="entry name" value="Metallophos"/>
    <property type="match status" value="1"/>
</dbReference>
<dbReference type="RefSeq" id="WP_266601209.1">
    <property type="nucleotide sequence ID" value="NZ_JAPHNL010000223.1"/>
</dbReference>
<sequence length="381" mass="41163">MRRLGRRSRWLVASGVAAAMAAGLVTAASVRAETDGNWPYGGGGKSKAVVLAAVGDIACQPGEAEEGEKPTDLCSHTRTAAMVATADQVEAMRPDLAAIMGDEQYQTGRYEDFMGSFDRTWGAFKFLQRPAPGNHEFYTSHGETGVEGTGYFDYYNGYQVNADGTPKLTTFTDAKGNTFTQPLPQPHGQAGTTGEGWYSYDVNGWHIISLNSQCKVMPGGCDPNGSWMRAQTDWLSADLKAHPGACTLAYWHQPLFSASGDVSREGKVSKEWWKLLYRHHADLVLNGHEHLYSRFAPMNPDGAADPAHGIREFIVGTGGEGLDKLAPSTPKPAAATDQFYGVMKFTLTPGGYSWRYDSAMKDPDATTGASSYHDTGSGHCH</sequence>
<dbReference type="InterPro" id="IPR029052">
    <property type="entry name" value="Metallo-depent_PP-like"/>
</dbReference>
<keyword evidence="1 2" id="KW-0732">Signal</keyword>
<name>A0ABT3U0B8_9ACTN</name>
<feature type="chain" id="PRO_5047333512" evidence="2">
    <location>
        <begin position="28"/>
        <end position="381"/>
    </location>
</feature>
<gene>
    <name evidence="4" type="ORF">OFY01_18225</name>
</gene>
<feature type="domain" description="Calcineurin-like phosphoesterase" evidence="3">
    <location>
        <begin position="81"/>
        <end position="291"/>
    </location>
</feature>
<keyword evidence="5" id="KW-1185">Reference proteome</keyword>
<dbReference type="Proteomes" id="UP001163064">
    <property type="component" value="Unassembled WGS sequence"/>
</dbReference>
<evidence type="ECO:0000256" key="1">
    <source>
        <dbReference type="ARBA" id="ARBA00022729"/>
    </source>
</evidence>
<evidence type="ECO:0000313" key="4">
    <source>
        <dbReference type="EMBL" id="MCX3061663.1"/>
    </source>
</evidence>
<dbReference type="PANTHER" id="PTHR22953:SF153">
    <property type="entry name" value="PURPLE ACID PHOSPHATASE"/>
    <property type="match status" value="1"/>
</dbReference>
<dbReference type="PANTHER" id="PTHR22953">
    <property type="entry name" value="ACID PHOSPHATASE RELATED"/>
    <property type="match status" value="1"/>
</dbReference>
<comment type="caution">
    <text evidence="4">The sequence shown here is derived from an EMBL/GenBank/DDBJ whole genome shotgun (WGS) entry which is preliminary data.</text>
</comment>
<dbReference type="InterPro" id="IPR039331">
    <property type="entry name" value="PAPs-like"/>
</dbReference>
<feature type="signal peptide" evidence="2">
    <location>
        <begin position="1"/>
        <end position="27"/>
    </location>
</feature>
<dbReference type="Gene3D" id="3.60.21.10">
    <property type="match status" value="1"/>
</dbReference>
<proteinExistence type="predicted"/>
<reference evidence="4" key="1">
    <citation type="submission" date="2022-10" db="EMBL/GenBank/DDBJ databases">
        <title>Streptomyces beihaiensis sp. nov., a chitin degrading actinobacterium, isolated from shrimp pond soil.</title>
        <authorList>
            <person name="Xie J."/>
            <person name="Shen N."/>
        </authorList>
    </citation>
    <scope>NUCLEOTIDE SEQUENCE</scope>
    <source>
        <strain evidence="4">GXMU-J5</strain>
    </source>
</reference>
<evidence type="ECO:0000259" key="3">
    <source>
        <dbReference type="Pfam" id="PF00149"/>
    </source>
</evidence>
<evidence type="ECO:0000256" key="2">
    <source>
        <dbReference type="SAM" id="SignalP"/>
    </source>
</evidence>
<evidence type="ECO:0000313" key="5">
    <source>
        <dbReference type="Proteomes" id="UP001163064"/>
    </source>
</evidence>
<dbReference type="SUPFAM" id="SSF56300">
    <property type="entry name" value="Metallo-dependent phosphatases"/>
    <property type="match status" value="1"/>
</dbReference>
<dbReference type="EMBL" id="JAPHNL010000223">
    <property type="protein sequence ID" value="MCX3061663.1"/>
    <property type="molecule type" value="Genomic_DNA"/>
</dbReference>
<protein>
    <submittedName>
        <fullName evidence="4">Metallophosphoesterase</fullName>
    </submittedName>
</protein>
<dbReference type="InterPro" id="IPR004843">
    <property type="entry name" value="Calcineurin-like_PHP"/>
</dbReference>
<organism evidence="4 5">
    <name type="scientific">Streptomyces beihaiensis</name>
    <dbReference type="NCBI Taxonomy" id="2984495"/>
    <lineage>
        <taxon>Bacteria</taxon>
        <taxon>Bacillati</taxon>
        <taxon>Actinomycetota</taxon>
        <taxon>Actinomycetes</taxon>
        <taxon>Kitasatosporales</taxon>
        <taxon>Streptomycetaceae</taxon>
        <taxon>Streptomyces</taxon>
    </lineage>
</organism>